<dbReference type="STRING" id="294747.C5M9P8"/>
<dbReference type="NCBIfam" id="NF002325">
    <property type="entry name" value="PRK01278.1"/>
    <property type="match status" value="1"/>
</dbReference>
<keyword evidence="8" id="KW-0028">Amino-acid biosynthesis</keyword>
<protein>
    <recommendedName>
        <fullName evidence="6">Acetylornithine aminotransferase, mitochondrial</fullName>
        <ecNumber evidence="5">2.6.1.11</ecNumber>
    </recommendedName>
</protein>
<evidence type="ECO:0000256" key="11">
    <source>
        <dbReference type="RuleBase" id="RU003560"/>
    </source>
</evidence>
<dbReference type="NCBIfam" id="TIGR00707">
    <property type="entry name" value="argD"/>
    <property type="match status" value="1"/>
</dbReference>
<dbReference type="GO" id="GO:0006526">
    <property type="term" value="P:L-arginine biosynthetic process"/>
    <property type="evidence" value="ECO:0007669"/>
    <property type="project" value="UniProtKB-UniPathway"/>
</dbReference>
<comment type="subcellular location">
    <subcellularLocation>
        <location evidence="2">Mitochondrion</location>
    </subcellularLocation>
</comment>
<dbReference type="KEGG" id="ctp:CTRG_02210"/>
<dbReference type="Pfam" id="PF00202">
    <property type="entry name" value="Aminotran_3"/>
    <property type="match status" value="1"/>
</dbReference>
<dbReference type="AlphaFoldDB" id="C5M9P8"/>
<dbReference type="InterPro" id="IPR015424">
    <property type="entry name" value="PyrdxlP-dep_Trfase"/>
</dbReference>
<dbReference type="GO" id="GO:0042802">
    <property type="term" value="F:identical protein binding"/>
    <property type="evidence" value="ECO:0007669"/>
    <property type="project" value="TreeGrafter"/>
</dbReference>
<comment type="similarity">
    <text evidence="4 11">Belongs to the class-III pyridoxal-phosphate-dependent aminotransferase family.</text>
</comment>
<dbReference type="Gene3D" id="3.40.640.10">
    <property type="entry name" value="Type I PLP-dependent aspartate aminotransferase-like (Major domain)"/>
    <property type="match status" value="1"/>
</dbReference>
<evidence type="ECO:0000256" key="4">
    <source>
        <dbReference type="ARBA" id="ARBA00008954"/>
    </source>
</evidence>
<dbReference type="EC" id="2.6.1.11" evidence="5"/>
<dbReference type="GO" id="GO:0003992">
    <property type="term" value="F:N2-acetyl-L-ornithine:2-oxoglutarate 5-aminotransferase activity"/>
    <property type="evidence" value="ECO:0007669"/>
    <property type="project" value="UniProtKB-EC"/>
</dbReference>
<evidence type="ECO:0000256" key="3">
    <source>
        <dbReference type="ARBA" id="ARBA00005024"/>
    </source>
</evidence>
<dbReference type="OrthoDB" id="5419315at2759"/>
<organism evidence="12 13">
    <name type="scientific">Candida tropicalis (strain ATCC MYA-3404 / T1)</name>
    <name type="common">Yeast</name>
    <dbReference type="NCBI Taxonomy" id="294747"/>
    <lineage>
        <taxon>Eukaryota</taxon>
        <taxon>Fungi</taxon>
        <taxon>Dikarya</taxon>
        <taxon>Ascomycota</taxon>
        <taxon>Saccharomycotina</taxon>
        <taxon>Pichiomycetes</taxon>
        <taxon>Debaryomycetaceae</taxon>
        <taxon>Candida/Lodderomyces clade</taxon>
        <taxon>Candida</taxon>
    </lineage>
</organism>
<reference evidence="12 13" key="1">
    <citation type="journal article" date="2009" name="Nature">
        <title>Evolution of pathogenicity and sexual reproduction in eight Candida genomes.</title>
        <authorList>
            <person name="Butler G."/>
            <person name="Rasmussen M.D."/>
            <person name="Lin M.F."/>
            <person name="Santos M.A."/>
            <person name="Sakthikumar S."/>
            <person name="Munro C.A."/>
            <person name="Rheinbay E."/>
            <person name="Grabherr M."/>
            <person name="Forche A."/>
            <person name="Reedy J.L."/>
            <person name="Agrafioti I."/>
            <person name="Arnaud M.B."/>
            <person name="Bates S."/>
            <person name="Brown A.J."/>
            <person name="Brunke S."/>
            <person name="Costanzo M.C."/>
            <person name="Fitzpatrick D.A."/>
            <person name="de Groot P.W."/>
            <person name="Harris D."/>
            <person name="Hoyer L.L."/>
            <person name="Hube B."/>
            <person name="Klis F.M."/>
            <person name="Kodira C."/>
            <person name="Lennard N."/>
            <person name="Logue M.E."/>
            <person name="Martin R."/>
            <person name="Neiman A.M."/>
            <person name="Nikolaou E."/>
            <person name="Quail M.A."/>
            <person name="Quinn J."/>
            <person name="Santos M.C."/>
            <person name="Schmitzberger F.F."/>
            <person name="Sherlock G."/>
            <person name="Shah P."/>
            <person name="Silverstein K.A."/>
            <person name="Skrzypek M.S."/>
            <person name="Soll D."/>
            <person name="Staggs R."/>
            <person name="Stansfield I."/>
            <person name="Stumpf M.P."/>
            <person name="Sudbery P.E."/>
            <person name="Srikantha T."/>
            <person name="Zeng Q."/>
            <person name="Berman J."/>
            <person name="Berriman M."/>
            <person name="Heitman J."/>
            <person name="Gow N.A."/>
            <person name="Lorenz M.C."/>
            <person name="Birren B.W."/>
            <person name="Kellis M."/>
            <person name="Cuomo C.A."/>
        </authorList>
    </citation>
    <scope>NUCLEOTIDE SEQUENCE [LARGE SCALE GENOMIC DNA]</scope>
    <source>
        <strain evidence="13">ATCC MYA-3404 / T1</strain>
    </source>
</reference>
<sequence length="448" mass="49274">MLKYTTRSLLKKQLLTPRATTSLNLKFYSTSIPDANENSNTGKFIDSTSKPYSVTTYARPNLVLTHGKGSYIYDLENREYIDFTSGIAVTCLGHANEEVNKIINEQSSKLLHCSNLYYNQPAGELSEKLVNKTKENEGMKDASRVFLCNSGTEANEAALKFARKYGKSINSEKYEFITFENSFHGRTMGALSITPNPKYQKPFSPLIPGVNVAKPNDIESVKQLINKDKTCAVIIEPIQGEGGVNPIDEKFLIDLRKLCNDNDVLLIYDEIQCGLGRSGKLWAHSWLPKEAHPDIITIAKALGNGFPIGATMITEKVENALQVGDHGTTYGGNPLASAIGSFIVEKIANKEFLNSVQLKSKIFVDGLQKIASENPNEIIQVKGKGLLLGLQFKPEFDIGKVVQKCRENGLLVITAGMNTVRLVPALNIPDEAIKEGLDILSKSIAESK</sequence>
<evidence type="ECO:0000256" key="1">
    <source>
        <dbReference type="ARBA" id="ARBA00001933"/>
    </source>
</evidence>
<dbReference type="GO" id="GO:0005759">
    <property type="term" value="C:mitochondrial matrix"/>
    <property type="evidence" value="ECO:0007669"/>
    <property type="project" value="EnsemblFungi"/>
</dbReference>
<evidence type="ECO:0000256" key="5">
    <source>
        <dbReference type="ARBA" id="ARBA00012919"/>
    </source>
</evidence>
<name>C5M9P8_CANTT</name>
<dbReference type="InterPro" id="IPR005814">
    <property type="entry name" value="Aminotrans_3"/>
</dbReference>
<dbReference type="UniPathway" id="UPA00068">
    <property type="reaction ID" value="UER00109"/>
</dbReference>
<dbReference type="InterPro" id="IPR004636">
    <property type="entry name" value="AcOrn/SuccOrn_fam"/>
</dbReference>
<evidence type="ECO:0000256" key="2">
    <source>
        <dbReference type="ARBA" id="ARBA00004173"/>
    </source>
</evidence>
<evidence type="ECO:0000256" key="6">
    <source>
        <dbReference type="ARBA" id="ARBA00021753"/>
    </source>
</evidence>
<dbReference type="SUPFAM" id="SSF53383">
    <property type="entry name" value="PLP-dependent transferases"/>
    <property type="match status" value="1"/>
</dbReference>
<dbReference type="VEuPathDB" id="FungiDB:CTRG_02210"/>
<accession>C5M9P8</accession>
<dbReference type="FunFam" id="3.40.640.10:FF:000004">
    <property type="entry name" value="Acetylornithine aminotransferase"/>
    <property type="match status" value="1"/>
</dbReference>
<dbReference type="GeneID" id="8296912"/>
<evidence type="ECO:0000256" key="10">
    <source>
        <dbReference type="ARBA" id="ARBA00022898"/>
    </source>
</evidence>
<comment type="cofactor">
    <cofactor evidence="1">
        <name>pyridoxal 5'-phosphate</name>
        <dbReference type="ChEBI" id="CHEBI:597326"/>
    </cofactor>
</comment>
<comment type="pathway">
    <text evidence="3">Amino-acid biosynthesis; L-arginine biosynthesis; N(2)-acetyl-L-ornithine from L-glutamate: step 4/4.</text>
</comment>
<dbReference type="HOGENOM" id="CLU_016922_10_1_1"/>
<proteinExistence type="inferred from homology"/>
<dbReference type="InterPro" id="IPR015421">
    <property type="entry name" value="PyrdxlP-dep_Trfase_major"/>
</dbReference>
<evidence type="ECO:0000256" key="9">
    <source>
        <dbReference type="ARBA" id="ARBA00022679"/>
    </source>
</evidence>
<evidence type="ECO:0000313" key="13">
    <source>
        <dbReference type="Proteomes" id="UP000002037"/>
    </source>
</evidence>
<evidence type="ECO:0000256" key="8">
    <source>
        <dbReference type="ARBA" id="ARBA00022605"/>
    </source>
</evidence>
<keyword evidence="9 12" id="KW-0808">Transferase</keyword>
<dbReference type="InterPro" id="IPR015422">
    <property type="entry name" value="PyrdxlP-dep_Trfase_small"/>
</dbReference>
<dbReference type="InterPro" id="IPR049704">
    <property type="entry name" value="Aminotrans_3_PPA_site"/>
</dbReference>
<dbReference type="InterPro" id="IPR050103">
    <property type="entry name" value="Class-III_PLP-dep_AT"/>
</dbReference>
<dbReference type="Proteomes" id="UP000002037">
    <property type="component" value="Unassembled WGS sequence"/>
</dbReference>
<dbReference type="RefSeq" id="XP_002547913.1">
    <property type="nucleotide sequence ID" value="XM_002547867.1"/>
</dbReference>
<dbReference type="Gene3D" id="3.90.1150.10">
    <property type="entry name" value="Aspartate Aminotransferase, domain 1"/>
    <property type="match status" value="1"/>
</dbReference>
<dbReference type="CDD" id="cd00610">
    <property type="entry name" value="OAT_like"/>
    <property type="match status" value="1"/>
</dbReference>
<dbReference type="HAMAP" id="MF_01107">
    <property type="entry name" value="ArgD_aminotrans_3"/>
    <property type="match status" value="1"/>
</dbReference>
<dbReference type="PIRSF" id="PIRSF000521">
    <property type="entry name" value="Transaminase_4ab_Lys_Orn"/>
    <property type="match status" value="1"/>
</dbReference>
<dbReference type="PROSITE" id="PS00600">
    <property type="entry name" value="AA_TRANSFER_CLASS_3"/>
    <property type="match status" value="1"/>
</dbReference>
<evidence type="ECO:0000313" key="12">
    <source>
        <dbReference type="EMBL" id="EER33392.1"/>
    </source>
</evidence>
<dbReference type="eggNOG" id="KOG1401">
    <property type="taxonomic scope" value="Eukaryota"/>
</dbReference>
<dbReference type="GO" id="GO:0030170">
    <property type="term" value="F:pyridoxal phosphate binding"/>
    <property type="evidence" value="ECO:0007669"/>
    <property type="project" value="InterPro"/>
</dbReference>
<keyword evidence="10 11" id="KW-0663">Pyridoxal phosphate</keyword>
<evidence type="ECO:0000256" key="7">
    <source>
        <dbReference type="ARBA" id="ARBA00022576"/>
    </source>
</evidence>
<keyword evidence="7 12" id="KW-0032">Aminotransferase</keyword>
<gene>
    <name evidence="12" type="ORF">CTRG_02210</name>
</gene>
<keyword evidence="13" id="KW-1185">Reference proteome</keyword>
<dbReference type="PANTHER" id="PTHR11986:SF79">
    <property type="entry name" value="ACETYLORNITHINE AMINOTRANSFERASE, MITOCHONDRIAL"/>
    <property type="match status" value="1"/>
</dbReference>
<dbReference type="PANTHER" id="PTHR11986">
    <property type="entry name" value="AMINOTRANSFERASE CLASS III"/>
    <property type="match status" value="1"/>
</dbReference>
<dbReference type="EMBL" id="GG692397">
    <property type="protein sequence ID" value="EER33392.1"/>
    <property type="molecule type" value="Genomic_DNA"/>
</dbReference>